<sequence length="75" mass="8655">NQVKQFVDASNVIFGEYMCQGRMPQSVRERYLKMKEAPDHPANLDVLIQNFDCALSHPDADDLERLRQAVRNSSF</sequence>
<dbReference type="GO" id="GO:0010181">
    <property type="term" value="F:FMN binding"/>
    <property type="evidence" value="ECO:0007669"/>
    <property type="project" value="InterPro"/>
</dbReference>
<accession>K1V2L8</accession>
<proteinExistence type="predicted"/>
<dbReference type="Pfam" id="PF12641">
    <property type="entry name" value="Flavodoxin_3"/>
    <property type="match status" value="1"/>
</dbReference>
<gene>
    <name evidence="2" type="ORF">LEA_03819</name>
</gene>
<feature type="domain" description="Flavodoxin-like" evidence="1">
    <location>
        <begin position="2"/>
        <end position="70"/>
    </location>
</feature>
<protein>
    <recommendedName>
        <fullName evidence="1">Flavodoxin-like domain-containing protein</fullName>
    </recommendedName>
</protein>
<evidence type="ECO:0000259" key="1">
    <source>
        <dbReference type="Pfam" id="PF12641"/>
    </source>
</evidence>
<dbReference type="AlphaFoldDB" id="K1V2L8"/>
<organism evidence="2">
    <name type="scientific">human gut metagenome</name>
    <dbReference type="NCBI Taxonomy" id="408170"/>
    <lineage>
        <taxon>unclassified sequences</taxon>
        <taxon>metagenomes</taxon>
        <taxon>organismal metagenomes</taxon>
    </lineage>
</organism>
<dbReference type="InterPro" id="IPR008254">
    <property type="entry name" value="Flavodoxin/NO_synth"/>
</dbReference>
<feature type="non-terminal residue" evidence="2">
    <location>
        <position position="1"/>
    </location>
</feature>
<dbReference type="EMBL" id="AJWY01002530">
    <property type="protein sequence ID" value="EKC78116.1"/>
    <property type="molecule type" value="Genomic_DNA"/>
</dbReference>
<name>K1V2L8_9ZZZZ</name>
<comment type="caution">
    <text evidence="2">The sequence shown here is derived from an EMBL/GenBank/DDBJ whole genome shotgun (WGS) entry which is preliminary data.</text>
</comment>
<evidence type="ECO:0000313" key="2">
    <source>
        <dbReference type="EMBL" id="EKC78116.1"/>
    </source>
</evidence>
<reference evidence="2" key="1">
    <citation type="journal article" date="2013" name="Environ. Microbiol.">
        <title>Microbiota from the distal guts of lean and obese adolescents exhibit partial functional redundancy besides clear differences in community structure.</title>
        <authorList>
            <person name="Ferrer M."/>
            <person name="Ruiz A."/>
            <person name="Lanza F."/>
            <person name="Haange S.B."/>
            <person name="Oberbach A."/>
            <person name="Till H."/>
            <person name="Bargiela R."/>
            <person name="Campoy C."/>
            <person name="Segura M.T."/>
            <person name="Richter M."/>
            <person name="von Bergen M."/>
            <person name="Seifert J."/>
            <person name="Suarez A."/>
        </authorList>
    </citation>
    <scope>NUCLEOTIDE SEQUENCE</scope>
</reference>